<feature type="coiled-coil region" evidence="1">
    <location>
        <begin position="33"/>
        <end position="81"/>
    </location>
</feature>
<dbReference type="GO" id="GO:0008061">
    <property type="term" value="F:chitin binding"/>
    <property type="evidence" value="ECO:0007669"/>
    <property type="project" value="InterPro"/>
</dbReference>
<dbReference type="PANTHER" id="PTHR22933:SF42">
    <property type="entry name" value="FI18455P1-RELATED"/>
    <property type="match status" value="1"/>
</dbReference>
<dbReference type="SUPFAM" id="SSF57625">
    <property type="entry name" value="Invertebrate chitin-binding proteins"/>
    <property type="match status" value="1"/>
</dbReference>
<dbReference type="Proteomes" id="UP000790347">
    <property type="component" value="Unassembled WGS sequence"/>
</dbReference>
<keyword evidence="4" id="KW-1185">Reference proteome</keyword>
<dbReference type="GO" id="GO:0005576">
    <property type="term" value="C:extracellular region"/>
    <property type="evidence" value="ECO:0007669"/>
    <property type="project" value="InterPro"/>
</dbReference>
<accession>A0A922HTE3</accession>
<comment type="caution">
    <text evidence="3">The sequence shown here is derived from an EMBL/GenBank/DDBJ whole genome shotgun (WGS) entry which is preliminary data.</text>
</comment>
<evidence type="ECO:0000313" key="3">
    <source>
        <dbReference type="EMBL" id="KAH9501562.1"/>
    </source>
</evidence>
<name>A0A922HTE3_DERFA</name>
<sequence>MNKKRHHFFFHACRSTNDNQQQQQQQQLDMDNTNELEKRIQNLQIENEKLREKNEQLKQEINQLQQQAEQSRQKALSIEQQAKKRLSNMDKLLNDRYNNEINFLQSILFHKSKIMNPSINVVTGDRSTIAGISHNNTVHLHHHHHQRQDRDIVAAASASIPKTIMMSESKLRLTKLIPSSTTTTVTNHSRKTTELIGGKHSFLCPNGTIFSQEYLICDWWYNVKCDESPRFYPLNRDVYASGLNLCINGANHNHNNNNNDHQQQQKFMTMTKDTSSSFMPITFIR</sequence>
<dbReference type="InterPro" id="IPR052976">
    <property type="entry name" value="Scoloptoxin-like"/>
</dbReference>
<keyword evidence="1" id="KW-0175">Coiled coil</keyword>
<reference evidence="3" key="2">
    <citation type="journal article" date="2022" name="Res Sq">
        <title>Comparative Genomics Reveals Insights into the Divergent Evolution of Astigmatic Mites and Household Pest Adaptations.</title>
        <authorList>
            <person name="Xiong Q."/>
            <person name="Wan A.T.-Y."/>
            <person name="Liu X.-Y."/>
            <person name="Fung C.S.-H."/>
            <person name="Xiao X."/>
            <person name="Malainual N."/>
            <person name="Hou J."/>
            <person name="Wang L."/>
            <person name="Wang M."/>
            <person name="Yang K."/>
            <person name="Cui Y."/>
            <person name="Leung E."/>
            <person name="Nong W."/>
            <person name="Shin S.-K."/>
            <person name="Au S."/>
            <person name="Jeong K.Y."/>
            <person name="Chew F.T."/>
            <person name="Hui J."/>
            <person name="Leung T.F."/>
            <person name="Tungtrongchitr A."/>
            <person name="Zhong N."/>
            <person name="Liu Z."/>
            <person name="Tsui S."/>
        </authorList>
    </citation>
    <scope>NUCLEOTIDE SEQUENCE</scope>
    <source>
        <strain evidence="3">Derf</strain>
        <tissue evidence="3">Whole organism</tissue>
    </source>
</reference>
<proteinExistence type="predicted"/>
<protein>
    <recommendedName>
        <fullName evidence="2">Chitin-binding type-2 domain-containing protein</fullName>
    </recommendedName>
</protein>
<dbReference type="InterPro" id="IPR036508">
    <property type="entry name" value="Chitin-bd_dom_sf"/>
</dbReference>
<evidence type="ECO:0000259" key="2">
    <source>
        <dbReference type="Pfam" id="PF01607"/>
    </source>
</evidence>
<feature type="domain" description="Chitin-binding type-2" evidence="2">
    <location>
        <begin position="198"/>
        <end position="225"/>
    </location>
</feature>
<dbReference type="Pfam" id="PF01607">
    <property type="entry name" value="CBM_14"/>
    <property type="match status" value="1"/>
</dbReference>
<dbReference type="AlphaFoldDB" id="A0A922HTE3"/>
<gene>
    <name evidence="3" type="ORF">DERF_012403</name>
</gene>
<reference evidence="3" key="1">
    <citation type="submission" date="2013-05" db="EMBL/GenBank/DDBJ databases">
        <authorList>
            <person name="Yim A.K.Y."/>
            <person name="Chan T.F."/>
            <person name="Ji K.M."/>
            <person name="Liu X.Y."/>
            <person name="Zhou J.W."/>
            <person name="Li R.Q."/>
            <person name="Yang K.Y."/>
            <person name="Li J."/>
            <person name="Li M."/>
            <person name="Law P.T.W."/>
            <person name="Wu Y.L."/>
            <person name="Cai Z.L."/>
            <person name="Qin H."/>
            <person name="Bao Y."/>
            <person name="Leung R.K.K."/>
            <person name="Ng P.K.S."/>
            <person name="Zou J."/>
            <person name="Zhong X.J."/>
            <person name="Ran P.X."/>
            <person name="Zhong N.S."/>
            <person name="Liu Z.G."/>
            <person name="Tsui S.K.W."/>
        </authorList>
    </citation>
    <scope>NUCLEOTIDE SEQUENCE</scope>
    <source>
        <strain evidence="3">Derf</strain>
        <tissue evidence="3">Whole organism</tissue>
    </source>
</reference>
<dbReference type="InterPro" id="IPR002557">
    <property type="entry name" value="Chitin-bd_dom"/>
</dbReference>
<dbReference type="EMBL" id="ASGP02000006">
    <property type="protein sequence ID" value="KAH9501562.1"/>
    <property type="molecule type" value="Genomic_DNA"/>
</dbReference>
<evidence type="ECO:0000256" key="1">
    <source>
        <dbReference type="SAM" id="Coils"/>
    </source>
</evidence>
<dbReference type="Gene3D" id="2.170.140.10">
    <property type="entry name" value="Chitin binding domain"/>
    <property type="match status" value="1"/>
</dbReference>
<organism evidence="3 4">
    <name type="scientific">Dermatophagoides farinae</name>
    <name type="common">American house dust mite</name>
    <dbReference type="NCBI Taxonomy" id="6954"/>
    <lineage>
        <taxon>Eukaryota</taxon>
        <taxon>Metazoa</taxon>
        <taxon>Ecdysozoa</taxon>
        <taxon>Arthropoda</taxon>
        <taxon>Chelicerata</taxon>
        <taxon>Arachnida</taxon>
        <taxon>Acari</taxon>
        <taxon>Acariformes</taxon>
        <taxon>Sarcoptiformes</taxon>
        <taxon>Astigmata</taxon>
        <taxon>Psoroptidia</taxon>
        <taxon>Analgoidea</taxon>
        <taxon>Pyroglyphidae</taxon>
        <taxon>Dermatophagoidinae</taxon>
        <taxon>Dermatophagoides</taxon>
    </lineage>
</organism>
<dbReference type="PANTHER" id="PTHR22933">
    <property type="entry name" value="FI18007P1-RELATED"/>
    <property type="match status" value="1"/>
</dbReference>
<evidence type="ECO:0000313" key="4">
    <source>
        <dbReference type="Proteomes" id="UP000790347"/>
    </source>
</evidence>